<proteinExistence type="predicted"/>
<feature type="non-terminal residue" evidence="1">
    <location>
        <position position="1"/>
    </location>
</feature>
<accession>A0AAV4NLU0</accession>
<name>A0AAV4NLU0_CAEEX</name>
<dbReference type="Proteomes" id="UP001054945">
    <property type="component" value="Unassembled WGS sequence"/>
</dbReference>
<gene>
    <name evidence="1" type="ORF">CEXT_315721</name>
</gene>
<evidence type="ECO:0000313" key="1">
    <source>
        <dbReference type="EMBL" id="GIX85275.1"/>
    </source>
</evidence>
<keyword evidence="2" id="KW-1185">Reference proteome</keyword>
<dbReference type="AlphaFoldDB" id="A0AAV4NLU0"/>
<protein>
    <submittedName>
        <fullName evidence="1">Uncharacterized protein</fullName>
    </submittedName>
</protein>
<dbReference type="EMBL" id="BPLR01021041">
    <property type="protein sequence ID" value="GIX85275.1"/>
    <property type="molecule type" value="Genomic_DNA"/>
</dbReference>
<reference evidence="1 2" key="1">
    <citation type="submission" date="2021-06" db="EMBL/GenBank/DDBJ databases">
        <title>Caerostris extrusa draft genome.</title>
        <authorList>
            <person name="Kono N."/>
            <person name="Arakawa K."/>
        </authorList>
    </citation>
    <scope>NUCLEOTIDE SEQUENCE [LARGE SCALE GENOMIC DNA]</scope>
</reference>
<sequence>IRICHEELPSEKNHDNAIQGMNNLRNLHEVVETIYFRRLLSSLILAVVELSGSSLKTAERGNQSFPN</sequence>
<evidence type="ECO:0000313" key="2">
    <source>
        <dbReference type="Proteomes" id="UP001054945"/>
    </source>
</evidence>
<organism evidence="1 2">
    <name type="scientific">Caerostris extrusa</name>
    <name type="common">Bark spider</name>
    <name type="synonym">Caerostris bankana</name>
    <dbReference type="NCBI Taxonomy" id="172846"/>
    <lineage>
        <taxon>Eukaryota</taxon>
        <taxon>Metazoa</taxon>
        <taxon>Ecdysozoa</taxon>
        <taxon>Arthropoda</taxon>
        <taxon>Chelicerata</taxon>
        <taxon>Arachnida</taxon>
        <taxon>Araneae</taxon>
        <taxon>Araneomorphae</taxon>
        <taxon>Entelegynae</taxon>
        <taxon>Araneoidea</taxon>
        <taxon>Araneidae</taxon>
        <taxon>Caerostris</taxon>
    </lineage>
</organism>
<comment type="caution">
    <text evidence="1">The sequence shown here is derived from an EMBL/GenBank/DDBJ whole genome shotgun (WGS) entry which is preliminary data.</text>
</comment>